<evidence type="ECO:0000313" key="12">
    <source>
        <dbReference type="Proteomes" id="UP000285712"/>
    </source>
</evidence>
<dbReference type="Pfam" id="PF00385">
    <property type="entry name" value="Chromo"/>
    <property type="match status" value="2"/>
</dbReference>
<dbReference type="GO" id="GO:0003677">
    <property type="term" value="F:DNA binding"/>
    <property type="evidence" value="ECO:0007669"/>
    <property type="project" value="TreeGrafter"/>
</dbReference>
<keyword evidence="4" id="KW-0378">Hydrolase</keyword>
<evidence type="ECO:0000313" key="11">
    <source>
        <dbReference type="EMBL" id="RHY86872.1"/>
    </source>
</evidence>
<dbReference type="InterPro" id="IPR016197">
    <property type="entry name" value="Chromo-like_dom_sf"/>
</dbReference>
<comment type="caution">
    <text evidence="11">The sequence shown here is derived from an EMBL/GenBank/DDBJ whole genome shotgun (WGS) entry which is preliminary data.</text>
</comment>
<keyword evidence="6" id="KW-0539">Nucleus</keyword>
<dbReference type="PROSITE" id="PS51192">
    <property type="entry name" value="HELICASE_ATP_BIND_1"/>
    <property type="match status" value="1"/>
</dbReference>
<evidence type="ECO:0000256" key="2">
    <source>
        <dbReference type="ARBA" id="ARBA00022737"/>
    </source>
</evidence>
<dbReference type="PANTHER" id="PTHR45623">
    <property type="entry name" value="CHROMODOMAIN-HELICASE-DNA-BINDING PROTEIN 3-RELATED-RELATED"/>
    <property type="match status" value="1"/>
</dbReference>
<dbReference type="Gene3D" id="3.40.50.300">
    <property type="entry name" value="P-loop containing nucleotide triphosphate hydrolases"/>
    <property type="match status" value="1"/>
</dbReference>
<organism evidence="11 12">
    <name type="scientific">Aphanomyces astaci</name>
    <name type="common">Crayfish plague agent</name>
    <dbReference type="NCBI Taxonomy" id="112090"/>
    <lineage>
        <taxon>Eukaryota</taxon>
        <taxon>Sar</taxon>
        <taxon>Stramenopiles</taxon>
        <taxon>Oomycota</taxon>
        <taxon>Saprolegniomycetes</taxon>
        <taxon>Saprolegniales</taxon>
        <taxon>Verrucalvaceae</taxon>
        <taxon>Aphanomyces</taxon>
    </lineage>
</organism>
<feature type="compositionally biased region" description="Basic residues" evidence="7">
    <location>
        <begin position="96"/>
        <end position="113"/>
    </location>
</feature>
<dbReference type="InterPro" id="IPR001650">
    <property type="entry name" value="Helicase_C-like"/>
</dbReference>
<name>A0A3R6WPG1_APHAT</name>
<evidence type="ECO:0008006" key="13">
    <source>
        <dbReference type="Google" id="ProtNLM"/>
    </source>
</evidence>
<gene>
    <name evidence="11" type="ORF">DYB35_011652</name>
</gene>
<dbReference type="GO" id="GO:0016887">
    <property type="term" value="F:ATP hydrolysis activity"/>
    <property type="evidence" value="ECO:0007669"/>
    <property type="project" value="TreeGrafter"/>
</dbReference>
<dbReference type="CDD" id="cd18793">
    <property type="entry name" value="SF2_C_SNF"/>
    <property type="match status" value="1"/>
</dbReference>
<reference evidence="11 12" key="1">
    <citation type="submission" date="2018-08" db="EMBL/GenBank/DDBJ databases">
        <title>Aphanomyces genome sequencing and annotation.</title>
        <authorList>
            <person name="Minardi D."/>
            <person name="Oidtmann B."/>
            <person name="Van Der Giezen M."/>
            <person name="Studholme D.J."/>
        </authorList>
    </citation>
    <scope>NUCLEOTIDE SEQUENCE [LARGE SCALE GENOMIC DNA]</scope>
    <source>
        <strain evidence="11 12">Sv</strain>
    </source>
</reference>
<feature type="non-terminal residue" evidence="11">
    <location>
        <position position="1038"/>
    </location>
</feature>
<feature type="compositionally biased region" description="Basic and acidic residues" evidence="7">
    <location>
        <begin position="983"/>
        <end position="1004"/>
    </location>
</feature>
<dbReference type="InterPro" id="IPR000330">
    <property type="entry name" value="SNF2_N"/>
</dbReference>
<dbReference type="InterPro" id="IPR000953">
    <property type="entry name" value="Chromo/chromo_shadow_dom"/>
</dbReference>
<dbReference type="SMART" id="SM00487">
    <property type="entry name" value="DEXDc"/>
    <property type="match status" value="1"/>
</dbReference>
<feature type="region of interest" description="Disordered" evidence="7">
    <location>
        <begin position="213"/>
        <end position="237"/>
    </location>
</feature>
<dbReference type="GO" id="GO:0003682">
    <property type="term" value="F:chromatin binding"/>
    <property type="evidence" value="ECO:0007669"/>
    <property type="project" value="TreeGrafter"/>
</dbReference>
<dbReference type="InterPro" id="IPR023780">
    <property type="entry name" value="Chromo_domain"/>
</dbReference>
<evidence type="ECO:0000256" key="3">
    <source>
        <dbReference type="ARBA" id="ARBA00022741"/>
    </source>
</evidence>
<accession>A0A3R6WPG1</accession>
<feature type="domain" description="Chromo" evidence="8">
    <location>
        <begin position="225"/>
        <end position="283"/>
    </location>
</feature>
<dbReference type="PANTHER" id="PTHR45623:SF11">
    <property type="entry name" value="KISMET, ISOFORM C"/>
    <property type="match status" value="1"/>
</dbReference>
<evidence type="ECO:0000256" key="5">
    <source>
        <dbReference type="ARBA" id="ARBA00022840"/>
    </source>
</evidence>
<dbReference type="GO" id="GO:0000785">
    <property type="term" value="C:chromatin"/>
    <property type="evidence" value="ECO:0007669"/>
    <property type="project" value="TreeGrafter"/>
</dbReference>
<dbReference type="PROSITE" id="PS51194">
    <property type="entry name" value="HELICASE_CTER"/>
    <property type="match status" value="1"/>
</dbReference>
<feature type="compositionally biased region" description="Basic and acidic residues" evidence="7">
    <location>
        <begin position="147"/>
        <end position="166"/>
    </location>
</feature>
<dbReference type="InterPro" id="IPR038718">
    <property type="entry name" value="SNF2-like_sf"/>
</dbReference>
<dbReference type="PROSITE" id="PS50013">
    <property type="entry name" value="CHROMO_2"/>
    <property type="match status" value="2"/>
</dbReference>
<evidence type="ECO:0000256" key="6">
    <source>
        <dbReference type="ARBA" id="ARBA00023242"/>
    </source>
</evidence>
<dbReference type="InterPro" id="IPR014001">
    <property type="entry name" value="Helicase_ATP-bd"/>
</dbReference>
<feature type="compositionally biased region" description="Acidic residues" evidence="7">
    <location>
        <begin position="1005"/>
        <end position="1016"/>
    </location>
</feature>
<evidence type="ECO:0000256" key="7">
    <source>
        <dbReference type="SAM" id="MobiDB-lite"/>
    </source>
</evidence>
<proteinExistence type="predicted"/>
<dbReference type="AlphaFoldDB" id="A0A3R6WPG1"/>
<comment type="subcellular location">
    <subcellularLocation>
        <location evidence="1">Nucleus</location>
    </subcellularLocation>
</comment>
<dbReference type="Proteomes" id="UP000285712">
    <property type="component" value="Unassembled WGS sequence"/>
</dbReference>
<feature type="compositionally biased region" description="Basic residues" evidence="7">
    <location>
        <begin position="968"/>
        <end position="982"/>
    </location>
</feature>
<dbReference type="SMART" id="SM00490">
    <property type="entry name" value="HELICc"/>
    <property type="match status" value="1"/>
</dbReference>
<evidence type="ECO:0000256" key="4">
    <source>
        <dbReference type="ARBA" id="ARBA00022801"/>
    </source>
</evidence>
<evidence type="ECO:0000259" key="10">
    <source>
        <dbReference type="PROSITE" id="PS51194"/>
    </source>
</evidence>
<feature type="domain" description="Chromo" evidence="8">
    <location>
        <begin position="304"/>
        <end position="363"/>
    </location>
</feature>
<dbReference type="EMBL" id="QUTG01004907">
    <property type="protein sequence ID" value="RHY86872.1"/>
    <property type="molecule type" value="Genomic_DNA"/>
</dbReference>
<dbReference type="InterPro" id="IPR027417">
    <property type="entry name" value="P-loop_NTPase"/>
</dbReference>
<dbReference type="Pfam" id="PF00176">
    <property type="entry name" value="SNF2-rel_dom"/>
    <property type="match status" value="1"/>
</dbReference>
<evidence type="ECO:0000256" key="1">
    <source>
        <dbReference type="ARBA" id="ARBA00004123"/>
    </source>
</evidence>
<protein>
    <recommendedName>
        <fullName evidence="13">Chromodomain-helicase-DNA-binding protein 6</fullName>
    </recommendedName>
</protein>
<dbReference type="GO" id="GO:0140658">
    <property type="term" value="F:ATP-dependent chromatin remodeler activity"/>
    <property type="evidence" value="ECO:0007669"/>
    <property type="project" value="TreeGrafter"/>
</dbReference>
<feature type="region of interest" description="Disordered" evidence="7">
    <location>
        <begin position="1"/>
        <end position="169"/>
    </location>
</feature>
<dbReference type="Pfam" id="PF00271">
    <property type="entry name" value="Helicase_C"/>
    <property type="match status" value="1"/>
</dbReference>
<dbReference type="SMART" id="SM00298">
    <property type="entry name" value="CHROMO"/>
    <property type="match status" value="2"/>
</dbReference>
<dbReference type="SUPFAM" id="SSF54160">
    <property type="entry name" value="Chromo domain-like"/>
    <property type="match status" value="2"/>
</dbReference>
<keyword evidence="2" id="KW-0677">Repeat</keyword>
<dbReference type="GO" id="GO:0005524">
    <property type="term" value="F:ATP binding"/>
    <property type="evidence" value="ECO:0007669"/>
    <property type="project" value="UniProtKB-KW"/>
</dbReference>
<evidence type="ECO:0000259" key="9">
    <source>
        <dbReference type="PROSITE" id="PS51192"/>
    </source>
</evidence>
<feature type="region of interest" description="Disordered" evidence="7">
    <location>
        <begin position="965"/>
        <end position="1038"/>
    </location>
</feature>
<dbReference type="InterPro" id="IPR049730">
    <property type="entry name" value="SNF2/RAD54-like_C"/>
</dbReference>
<feature type="domain" description="Helicase C-terminal" evidence="10">
    <location>
        <begin position="709"/>
        <end position="861"/>
    </location>
</feature>
<dbReference type="GO" id="GO:0042393">
    <property type="term" value="F:histone binding"/>
    <property type="evidence" value="ECO:0007669"/>
    <property type="project" value="TreeGrafter"/>
</dbReference>
<feature type="compositionally biased region" description="Basic and acidic residues" evidence="7">
    <location>
        <begin position="217"/>
        <end position="231"/>
    </location>
</feature>
<evidence type="ECO:0000259" key="8">
    <source>
        <dbReference type="PROSITE" id="PS50013"/>
    </source>
</evidence>
<dbReference type="CDD" id="cd18659">
    <property type="entry name" value="CD2_tandem"/>
    <property type="match status" value="1"/>
</dbReference>
<feature type="domain" description="Helicase ATP-binding" evidence="9">
    <location>
        <begin position="412"/>
        <end position="560"/>
    </location>
</feature>
<dbReference type="SUPFAM" id="SSF52540">
    <property type="entry name" value="P-loop containing nucleoside triphosphate hydrolases"/>
    <property type="match status" value="2"/>
</dbReference>
<dbReference type="Gene3D" id="2.40.50.40">
    <property type="match status" value="2"/>
</dbReference>
<dbReference type="Gene3D" id="3.40.50.10810">
    <property type="entry name" value="Tandem AAA-ATPase domain"/>
    <property type="match status" value="1"/>
</dbReference>
<dbReference type="VEuPathDB" id="FungiDB:H257_04649"/>
<sequence>MADKRKHVDAAGLLSSDDEINETNLRKRLRLARQSTLHEDELVPRAATQRSSKKTTTKQDHSNSNSSDTDDFVAEVSSSSKRATKKKKAASTTAAKSKKNKAGPAKAKKRNVQPKRALSSSHDDDSYNSSNDSAKATSFSRKKGKKSHDDSTDSDELFRKLPRGGDESDDGDECFIVDKVLAKETHTAAEWAKKCRGMHTHYVSLGSIFVDDDDDDDHRTTQDDTEPKDVAAADDDDEDAPGIEKFLIKWRNLSYLHVTWETESALVEYEKNAKGKLQRFQDRTAKLLLLDEAQGDEYFNPEFCTVDRILNVQPSDVEDGKGGFQLEYYVKWKALPYDECTWEQEVDVHDDAAVQLYHAFNKEPPPPPPSSTASLKRTTAQFRPYNADNPIRFKTDLQQLRDYQVEGVNWMIFNWYNHRNSLLADEMGLGKTVQTVAYINHLVTKENLRGPYLIIAPLSTLSHWQREASSSNHHHQPQYRFDVLITTFEMCTANDYLTLARIKWQLAVVDEAHRLKNKKSKLSSVLEDRFQYENLLLLTGTPLQNNVEELWTLLHFLDSDKFQSASDFVDLFGELKDSSQVEKLHKELKPFLLRRMKEDVEKSLAPKEETIIEVELTVFQKQYYRAIYEKNSQFLARGGKKAHAPSLMNVVMELRKCCNHPFLIRGAEEREVTRLQKQQPRTLPLSTRREAVHKQLNDLLVTSCGKLVLLDKLLPRLRDGGHRVLIFSQFKIMLNILEDYLRMRGYPRERIDGSITGNDRQAAIDRYCDPHRDSFVMLLSTRAGGVGINLTAADTCIIYDSDWNPQNDLQAQARCHRIGQKKSVKVYRLLTSKTYELHMFHQASMKLGLDQAVLGGIRQVQSAAKGGPPSKEEIESLLKYGAYEMFKEDDADAASKKFNEESVDEILKRSKTVVHDPKKDQTVAAFGSSFSKATFVSSENPAEQVALDDPDFWIKVIGLTGVAESNAKHNKTPEKRRCKGRKTYKEIGSDEDRHDADGEYKVEDEASESSSDDDDTADAHHGPSATGEVKAISAAYSN</sequence>
<keyword evidence="3" id="KW-0547">Nucleotide-binding</keyword>
<keyword evidence="5" id="KW-0067">ATP-binding</keyword>
<dbReference type="GO" id="GO:0005634">
    <property type="term" value="C:nucleus"/>
    <property type="evidence" value="ECO:0007669"/>
    <property type="project" value="UniProtKB-SubCell"/>
</dbReference>